<dbReference type="InterPro" id="IPR029039">
    <property type="entry name" value="Flavoprotein-like_sf"/>
</dbReference>
<dbReference type="Pfam" id="PF03358">
    <property type="entry name" value="FMN_red"/>
    <property type="match status" value="1"/>
</dbReference>
<name>A0A1A9HY92_9BACT</name>
<dbReference type="SUPFAM" id="SSF52218">
    <property type="entry name" value="Flavoproteins"/>
    <property type="match status" value="1"/>
</dbReference>
<dbReference type="KEGG" id="nia:A8C56_03755"/>
<proteinExistence type="predicted"/>
<dbReference type="PANTHER" id="PTHR43590:SF1">
    <property type="entry name" value="ARSENIC RESISTANCE PROTEIN ARSH (AFU_ORTHOLOGUE AFUA_5G15030)"/>
    <property type="match status" value="1"/>
</dbReference>
<dbReference type="OrthoDB" id="9812295at2"/>
<dbReference type="Gene3D" id="3.40.50.360">
    <property type="match status" value="1"/>
</dbReference>
<keyword evidence="3" id="KW-1185">Reference proteome</keyword>
<dbReference type="InterPro" id="IPR005025">
    <property type="entry name" value="FMN_Rdtase-like_dom"/>
</dbReference>
<evidence type="ECO:0000313" key="3">
    <source>
        <dbReference type="Proteomes" id="UP000077667"/>
    </source>
</evidence>
<protein>
    <submittedName>
        <fullName evidence="2">NADPH-dependent FMN reductase</fullName>
    </submittedName>
</protein>
<dbReference type="GO" id="GO:0016655">
    <property type="term" value="F:oxidoreductase activity, acting on NAD(P)H, quinone or similar compound as acceptor"/>
    <property type="evidence" value="ECO:0007669"/>
    <property type="project" value="TreeGrafter"/>
</dbReference>
<dbReference type="Proteomes" id="UP000077667">
    <property type="component" value="Chromosome"/>
</dbReference>
<dbReference type="InterPro" id="IPR014063">
    <property type="entry name" value="Arsenate-R_ArsH"/>
</dbReference>
<dbReference type="PANTHER" id="PTHR43590">
    <property type="entry name" value="ARSENIC RESISTANCE PROTEIN ARSH (AFU_ORTHOLOGUE AFUA_5G15030)"/>
    <property type="match status" value="1"/>
</dbReference>
<evidence type="ECO:0000313" key="2">
    <source>
        <dbReference type="EMBL" id="ANH80213.1"/>
    </source>
</evidence>
<organism evidence="2 3">
    <name type="scientific">Niabella ginsenosidivorans</name>
    <dbReference type="NCBI Taxonomy" id="1176587"/>
    <lineage>
        <taxon>Bacteria</taxon>
        <taxon>Pseudomonadati</taxon>
        <taxon>Bacteroidota</taxon>
        <taxon>Chitinophagia</taxon>
        <taxon>Chitinophagales</taxon>
        <taxon>Chitinophagaceae</taxon>
        <taxon>Niabella</taxon>
    </lineage>
</organism>
<evidence type="ECO:0000259" key="1">
    <source>
        <dbReference type="Pfam" id="PF03358"/>
    </source>
</evidence>
<dbReference type="EMBL" id="CP015772">
    <property type="protein sequence ID" value="ANH80213.1"/>
    <property type="molecule type" value="Genomic_DNA"/>
</dbReference>
<accession>A0A1A9HY92</accession>
<feature type="domain" description="NADPH-dependent FMN reductase-like" evidence="1">
    <location>
        <begin position="1"/>
        <end position="143"/>
    </location>
</feature>
<sequence length="184" mass="20314">MNILIVNGSLDGREASTPGKLAAYLKNHLETLGSQATVFHMVESGIPLFDYTLNKTPKGVEVMLNLFRHADAHIWLTPLYHGSMTGVMKNCLDWLELSSKEEKPYLIDKLIGLVCWADGGQAMQGINAMDAVAKALRAWPVPFTVPIVRNALFAAPDYKEISQEYKNKLNLLAGIITSKKVTTI</sequence>
<dbReference type="AlphaFoldDB" id="A0A1A9HY92"/>
<dbReference type="STRING" id="1176587.A8C56_03755"/>
<reference evidence="2 3" key="1">
    <citation type="submission" date="2016-05" db="EMBL/GenBank/DDBJ databases">
        <title>Niabella ginsenosidivorans BS26 whole genome sequencing.</title>
        <authorList>
            <person name="Im W.T."/>
            <person name="Siddiqi M.Z."/>
        </authorList>
    </citation>
    <scope>NUCLEOTIDE SEQUENCE [LARGE SCALE GENOMIC DNA]</scope>
    <source>
        <strain evidence="2 3">BS26</strain>
    </source>
</reference>
<dbReference type="RefSeq" id="WP_067752240.1">
    <property type="nucleotide sequence ID" value="NZ_CP015772.1"/>
</dbReference>
<gene>
    <name evidence="2" type="ORF">A8C56_03755</name>
</gene>